<evidence type="ECO:0000313" key="5">
    <source>
        <dbReference type="Proteomes" id="UP000575083"/>
    </source>
</evidence>
<accession>A0A7X0UBD7</accession>
<evidence type="ECO:0000259" key="3">
    <source>
        <dbReference type="Pfam" id="PF13649"/>
    </source>
</evidence>
<dbReference type="EMBL" id="JACHLK010000012">
    <property type="protein sequence ID" value="MBB6562276.1"/>
    <property type="molecule type" value="Genomic_DNA"/>
</dbReference>
<organism evidence="4 5">
    <name type="scientific">Acidovorax soli</name>
    <dbReference type="NCBI Taxonomy" id="592050"/>
    <lineage>
        <taxon>Bacteria</taxon>
        <taxon>Pseudomonadati</taxon>
        <taxon>Pseudomonadota</taxon>
        <taxon>Betaproteobacteria</taxon>
        <taxon>Burkholderiales</taxon>
        <taxon>Comamonadaceae</taxon>
        <taxon>Acidovorax</taxon>
    </lineage>
</organism>
<dbReference type="Pfam" id="PF13649">
    <property type="entry name" value="Methyltransf_25"/>
    <property type="match status" value="1"/>
</dbReference>
<dbReference type="EC" id="2.1.1.-" evidence="4"/>
<dbReference type="GO" id="GO:0008168">
    <property type="term" value="F:methyltransferase activity"/>
    <property type="evidence" value="ECO:0007669"/>
    <property type="project" value="UniProtKB-KW"/>
</dbReference>
<comment type="caution">
    <text evidence="4">The sequence shown here is derived from an EMBL/GenBank/DDBJ whole genome shotgun (WGS) entry which is preliminary data.</text>
</comment>
<dbReference type="RefSeq" id="WP_184862126.1">
    <property type="nucleotide sequence ID" value="NZ_JACHLK010000012.1"/>
</dbReference>
<dbReference type="PANTHER" id="PTHR43861">
    <property type="entry name" value="TRANS-ACONITATE 2-METHYLTRANSFERASE-RELATED"/>
    <property type="match status" value="1"/>
</dbReference>
<feature type="domain" description="Methyltransferase" evidence="3">
    <location>
        <begin position="55"/>
        <end position="148"/>
    </location>
</feature>
<dbReference type="Proteomes" id="UP000575083">
    <property type="component" value="Unassembled WGS sequence"/>
</dbReference>
<evidence type="ECO:0000313" key="4">
    <source>
        <dbReference type="EMBL" id="MBB6562276.1"/>
    </source>
</evidence>
<dbReference type="InterPro" id="IPR029063">
    <property type="entry name" value="SAM-dependent_MTases_sf"/>
</dbReference>
<dbReference type="GO" id="GO:0032259">
    <property type="term" value="P:methylation"/>
    <property type="evidence" value="ECO:0007669"/>
    <property type="project" value="UniProtKB-KW"/>
</dbReference>
<evidence type="ECO:0000256" key="1">
    <source>
        <dbReference type="ARBA" id="ARBA00022679"/>
    </source>
</evidence>
<keyword evidence="4" id="KW-0489">Methyltransferase</keyword>
<dbReference type="InterPro" id="IPR041698">
    <property type="entry name" value="Methyltransf_25"/>
</dbReference>
<evidence type="ECO:0000256" key="2">
    <source>
        <dbReference type="SAM" id="MobiDB-lite"/>
    </source>
</evidence>
<dbReference type="SUPFAM" id="SSF53335">
    <property type="entry name" value="S-adenosyl-L-methionine-dependent methyltransferases"/>
    <property type="match status" value="1"/>
</dbReference>
<proteinExistence type="predicted"/>
<keyword evidence="1 4" id="KW-0808">Transferase</keyword>
<dbReference type="Gene3D" id="3.40.50.150">
    <property type="entry name" value="Vaccinia Virus protein VP39"/>
    <property type="match status" value="1"/>
</dbReference>
<sequence>MSTSSNRANPNAPFADPQAAASYADRTRRLVPGWDDLQKMAGVLLAERAPPEASVLVVGAGGGAELGVFAQSQPNWRFAGVDPSEPMLQLAQATLGPLAARVDFHQGYVHTAPAGPFDAATCLLTLHFVPLDERLATLKAIRQRLRPGAPLVTAHLSFPLAPPKERAQWLARYAAFAVASGVDAEAAQRAATAIDTALPLLGPAEEEALLAQAGFGGIRLFYAGLAFRGWVAQA</sequence>
<protein>
    <submittedName>
        <fullName evidence="4">tRNA (Cmo5U34)-methyltransferase</fullName>
        <ecNumber evidence="4">2.1.1.-</ecNumber>
    </submittedName>
</protein>
<gene>
    <name evidence="4" type="ORF">HNP48_004986</name>
</gene>
<feature type="region of interest" description="Disordered" evidence="2">
    <location>
        <begin position="1"/>
        <end position="20"/>
    </location>
</feature>
<reference evidence="4 5" key="1">
    <citation type="submission" date="2020-08" db="EMBL/GenBank/DDBJ databases">
        <title>Functional genomics of gut bacteria from endangered species of beetles.</title>
        <authorList>
            <person name="Carlos-Shanley C."/>
        </authorList>
    </citation>
    <scope>NUCLEOTIDE SEQUENCE [LARGE SCALE GENOMIC DNA]</scope>
    <source>
        <strain evidence="4 5">S00198</strain>
    </source>
</reference>
<dbReference type="AlphaFoldDB" id="A0A7X0UBD7"/>
<keyword evidence="5" id="KW-1185">Reference proteome</keyword>
<name>A0A7X0UBD7_9BURK</name>